<evidence type="ECO:0000313" key="5">
    <source>
        <dbReference type="Proteomes" id="UP001278500"/>
    </source>
</evidence>
<reference evidence="4" key="1">
    <citation type="journal article" date="2023" name="Mol. Phylogenet. Evol.">
        <title>Genome-scale phylogeny and comparative genomics of the fungal order Sordariales.</title>
        <authorList>
            <person name="Hensen N."/>
            <person name="Bonometti L."/>
            <person name="Westerberg I."/>
            <person name="Brannstrom I.O."/>
            <person name="Guillou S."/>
            <person name="Cros-Aarteil S."/>
            <person name="Calhoun S."/>
            <person name="Haridas S."/>
            <person name="Kuo A."/>
            <person name="Mondo S."/>
            <person name="Pangilinan J."/>
            <person name="Riley R."/>
            <person name="LaButti K."/>
            <person name="Andreopoulos B."/>
            <person name="Lipzen A."/>
            <person name="Chen C."/>
            <person name="Yan M."/>
            <person name="Daum C."/>
            <person name="Ng V."/>
            <person name="Clum A."/>
            <person name="Steindorff A."/>
            <person name="Ohm R.A."/>
            <person name="Martin F."/>
            <person name="Silar P."/>
            <person name="Natvig D.O."/>
            <person name="Lalanne C."/>
            <person name="Gautier V."/>
            <person name="Ament-Velasquez S.L."/>
            <person name="Kruys A."/>
            <person name="Hutchinson M.I."/>
            <person name="Powell A.J."/>
            <person name="Barry K."/>
            <person name="Miller A.N."/>
            <person name="Grigoriev I.V."/>
            <person name="Debuchy R."/>
            <person name="Gladieux P."/>
            <person name="Hiltunen Thoren M."/>
            <person name="Johannesson H."/>
        </authorList>
    </citation>
    <scope>NUCLEOTIDE SEQUENCE</scope>
    <source>
        <strain evidence="4">CBS 560.94</strain>
    </source>
</reference>
<proteinExistence type="predicted"/>
<keyword evidence="2" id="KW-0812">Transmembrane</keyword>
<organism evidence="4 5">
    <name type="scientific">Neurospora tetraspora</name>
    <dbReference type="NCBI Taxonomy" id="94610"/>
    <lineage>
        <taxon>Eukaryota</taxon>
        <taxon>Fungi</taxon>
        <taxon>Dikarya</taxon>
        <taxon>Ascomycota</taxon>
        <taxon>Pezizomycotina</taxon>
        <taxon>Sordariomycetes</taxon>
        <taxon>Sordariomycetidae</taxon>
        <taxon>Sordariales</taxon>
        <taxon>Sordariaceae</taxon>
        <taxon>Neurospora</taxon>
    </lineage>
</organism>
<comment type="caution">
    <text evidence="4">The sequence shown here is derived from an EMBL/GenBank/DDBJ whole genome shotgun (WGS) entry which is preliminary data.</text>
</comment>
<evidence type="ECO:0000256" key="3">
    <source>
        <dbReference type="SAM" id="SignalP"/>
    </source>
</evidence>
<name>A0AAE0JA50_9PEZI</name>
<dbReference type="Proteomes" id="UP001278500">
    <property type="component" value="Unassembled WGS sequence"/>
</dbReference>
<dbReference type="GeneID" id="87859663"/>
<dbReference type="PANTHER" id="PTHR39602">
    <property type="entry name" value="ACW-9"/>
    <property type="match status" value="1"/>
</dbReference>
<feature type="signal peptide" evidence="3">
    <location>
        <begin position="1"/>
        <end position="16"/>
    </location>
</feature>
<dbReference type="AlphaFoldDB" id="A0AAE0JA50"/>
<keyword evidence="3" id="KW-0732">Signal</keyword>
<keyword evidence="5" id="KW-1185">Reference proteome</keyword>
<dbReference type="EMBL" id="JAUEPP010000006">
    <property type="protein sequence ID" value="KAK3340255.1"/>
    <property type="molecule type" value="Genomic_DNA"/>
</dbReference>
<evidence type="ECO:0008006" key="6">
    <source>
        <dbReference type="Google" id="ProtNLM"/>
    </source>
</evidence>
<feature type="chain" id="PRO_5041963906" description="GPI anchored serine-rich protein" evidence="3">
    <location>
        <begin position="17"/>
        <end position="250"/>
    </location>
</feature>
<gene>
    <name evidence="4" type="ORF">B0H65DRAFT_253178</name>
</gene>
<evidence type="ECO:0000256" key="1">
    <source>
        <dbReference type="SAM" id="MobiDB-lite"/>
    </source>
</evidence>
<sequence>MRFSAAALVMAGAALAEEAAQSTVYSTDYVTITSCAPTVTNCPARSTVVTSSVYPVTTSTIYSTTVRTITQCPPSQPDCPAHSTQVVTETVPVATTVCPVTETSAAGAVGASSTGAFSNGTTVAPVQSQPAAVTGMPPTTLSTAAPVAGDCGHSVKTISTQITTVIPTVIYETVDVPCPTASAGVPSMGVPPVSPPASPSGGFAPPAGGNGTVPTTGSPSPSAPVTAGAGAMAGSALLAAAAGLLTVFLA</sequence>
<keyword evidence="2" id="KW-1133">Transmembrane helix</keyword>
<accession>A0AAE0JA50</accession>
<evidence type="ECO:0000313" key="4">
    <source>
        <dbReference type="EMBL" id="KAK3340255.1"/>
    </source>
</evidence>
<protein>
    <recommendedName>
        <fullName evidence="6">GPI anchored serine-rich protein</fullName>
    </recommendedName>
</protein>
<dbReference type="PANTHER" id="PTHR39602:SF2">
    <property type="entry name" value="ACW-9"/>
    <property type="match status" value="1"/>
</dbReference>
<keyword evidence="2" id="KW-0472">Membrane</keyword>
<dbReference type="RefSeq" id="XP_062679197.1">
    <property type="nucleotide sequence ID" value="XM_062822509.1"/>
</dbReference>
<reference evidence="4" key="2">
    <citation type="submission" date="2023-06" db="EMBL/GenBank/DDBJ databases">
        <authorList>
            <consortium name="Lawrence Berkeley National Laboratory"/>
            <person name="Haridas S."/>
            <person name="Hensen N."/>
            <person name="Bonometti L."/>
            <person name="Westerberg I."/>
            <person name="Brannstrom I.O."/>
            <person name="Guillou S."/>
            <person name="Cros-Aarteil S."/>
            <person name="Calhoun S."/>
            <person name="Kuo A."/>
            <person name="Mondo S."/>
            <person name="Pangilinan J."/>
            <person name="Riley R."/>
            <person name="Labutti K."/>
            <person name="Andreopoulos B."/>
            <person name="Lipzen A."/>
            <person name="Chen C."/>
            <person name="Yanf M."/>
            <person name="Daum C."/>
            <person name="Ng V."/>
            <person name="Clum A."/>
            <person name="Steindorff A."/>
            <person name="Ohm R."/>
            <person name="Martin F."/>
            <person name="Silar P."/>
            <person name="Natvig D."/>
            <person name="Lalanne C."/>
            <person name="Gautier V."/>
            <person name="Ament-Velasquez S.L."/>
            <person name="Kruys A."/>
            <person name="Hutchinson M.I."/>
            <person name="Powell A.J."/>
            <person name="Barry K."/>
            <person name="Miller A.N."/>
            <person name="Grigoriev I.V."/>
            <person name="Debuchy R."/>
            <person name="Gladieux P."/>
            <person name="Thoren M.H."/>
            <person name="Johannesson H."/>
        </authorList>
    </citation>
    <scope>NUCLEOTIDE SEQUENCE</scope>
    <source>
        <strain evidence="4">CBS 560.94</strain>
    </source>
</reference>
<feature type="region of interest" description="Disordered" evidence="1">
    <location>
        <begin position="192"/>
        <end position="226"/>
    </location>
</feature>
<feature type="transmembrane region" description="Helical" evidence="2">
    <location>
        <begin position="227"/>
        <end position="249"/>
    </location>
</feature>
<evidence type="ECO:0000256" key="2">
    <source>
        <dbReference type="SAM" id="Phobius"/>
    </source>
</evidence>